<dbReference type="InterPro" id="IPR052022">
    <property type="entry name" value="26kDa_periplasmic_antigen"/>
</dbReference>
<reference evidence="1 2" key="1">
    <citation type="submission" date="2020-05" db="EMBL/GenBank/DDBJ databases">
        <authorList>
            <person name="Niu N."/>
        </authorList>
    </citation>
    <scope>NUCLEOTIDE SEQUENCE [LARGE SCALE GENOMIC DNA]</scope>
    <source>
        <strain evidence="1 2">LMG10982</strain>
    </source>
</reference>
<evidence type="ECO:0000313" key="1">
    <source>
        <dbReference type="EMBL" id="NOL50493.1"/>
    </source>
</evidence>
<evidence type="ECO:0000313" key="2">
    <source>
        <dbReference type="Proteomes" id="UP000541421"/>
    </source>
</evidence>
<dbReference type="AlphaFoldDB" id="A0A7Y4LBI8"/>
<sequence>MATFCTLPALAQQVEESAAHTMSADVAGRPHLRGHTLMMNLSASVQKEVDADTVRLVFSKQVVGDNQQQLTQELNKAINAVIDKGKKVSELQISNGDYGFWQTSEKDKNIRWEMRGEVIVISKDFQKAQDFIATVKDDMTLDGIQFFLSDENRKKVEDSLITQAAADFKFKAETAMKSFGFTNYHVVNINLGNSPIRVPHMPGIGLMSKAAAYDGNSVELSSTKIPVSLSIEGTVQGYNEEK</sequence>
<accession>A0A7Y4LBI8</accession>
<gene>
    <name evidence="1" type="ORF">HKX40_10170</name>
</gene>
<dbReference type="Gene3D" id="3.30.70.2970">
    <property type="entry name" value="Protein of unknown function (DUF541), domain 2"/>
    <property type="match status" value="1"/>
</dbReference>
<keyword evidence="2" id="KW-1185">Reference proteome</keyword>
<proteinExistence type="predicted"/>
<protein>
    <submittedName>
        <fullName evidence="1">SIMPL domain-containing protein</fullName>
    </submittedName>
</protein>
<name>A0A7Y4LBI8_9BURK</name>
<organism evidence="1 2">
    <name type="scientific">Pelistega europaea</name>
    <dbReference type="NCBI Taxonomy" id="106147"/>
    <lineage>
        <taxon>Bacteria</taxon>
        <taxon>Pseudomonadati</taxon>
        <taxon>Pseudomonadota</taxon>
        <taxon>Betaproteobacteria</taxon>
        <taxon>Burkholderiales</taxon>
        <taxon>Alcaligenaceae</taxon>
        <taxon>Pelistega</taxon>
    </lineage>
</organism>
<dbReference type="Gene3D" id="3.30.110.170">
    <property type="entry name" value="Protein of unknown function (DUF541), domain 1"/>
    <property type="match status" value="1"/>
</dbReference>
<dbReference type="InterPro" id="IPR007497">
    <property type="entry name" value="SIMPL/DUF541"/>
</dbReference>
<comment type="caution">
    <text evidence="1">The sequence shown here is derived from an EMBL/GenBank/DDBJ whole genome shotgun (WGS) entry which is preliminary data.</text>
</comment>
<dbReference type="PANTHER" id="PTHR34387">
    <property type="entry name" value="SLR1258 PROTEIN"/>
    <property type="match status" value="1"/>
</dbReference>
<dbReference type="EMBL" id="JABGBO010000012">
    <property type="protein sequence ID" value="NOL50493.1"/>
    <property type="molecule type" value="Genomic_DNA"/>
</dbReference>
<dbReference type="RefSeq" id="WP_171589476.1">
    <property type="nucleotide sequence ID" value="NZ_JABGBO010000012.1"/>
</dbReference>
<dbReference type="Pfam" id="PF04402">
    <property type="entry name" value="SIMPL"/>
    <property type="match status" value="1"/>
</dbReference>
<dbReference type="PANTHER" id="PTHR34387:SF1">
    <property type="entry name" value="PERIPLASMIC IMMUNOGENIC PROTEIN"/>
    <property type="match status" value="1"/>
</dbReference>
<dbReference type="Proteomes" id="UP000541421">
    <property type="component" value="Unassembled WGS sequence"/>
</dbReference>
<dbReference type="GO" id="GO:0006974">
    <property type="term" value="P:DNA damage response"/>
    <property type="evidence" value="ECO:0007669"/>
    <property type="project" value="TreeGrafter"/>
</dbReference>